<protein>
    <recommendedName>
        <fullName evidence="4">DNA ligase</fullName>
    </recommendedName>
</protein>
<proteinExistence type="predicted"/>
<dbReference type="EMBL" id="LR797289">
    <property type="protein sequence ID" value="CAB4200702.1"/>
    <property type="molecule type" value="Genomic_DNA"/>
</dbReference>
<evidence type="ECO:0000313" key="3">
    <source>
        <dbReference type="EMBL" id="CAB5238580.1"/>
    </source>
</evidence>
<organism evidence="3">
    <name type="scientific">uncultured Caudovirales phage</name>
    <dbReference type="NCBI Taxonomy" id="2100421"/>
    <lineage>
        <taxon>Viruses</taxon>
        <taxon>Duplodnaviria</taxon>
        <taxon>Heunggongvirae</taxon>
        <taxon>Uroviricota</taxon>
        <taxon>Caudoviricetes</taxon>
        <taxon>Peduoviridae</taxon>
        <taxon>Maltschvirus</taxon>
        <taxon>Maltschvirus maltsch</taxon>
    </lineage>
</organism>
<name>A0A6J7XMV1_9CAUD</name>
<evidence type="ECO:0008006" key="4">
    <source>
        <dbReference type="Google" id="ProtNLM"/>
    </source>
</evidence>
<dbReference type="Gene3D" id="3.30.1490.70">
    <property type="match status" value="1"/>
</dbReference>
<dbReference type="EMBL" id="LR798461">
    <property type="protein sequence ID" value="CAB5238580.1"/>
    <property type="molecule type" value="Genomic_DNA"/>
</dbReference>
<evidence type="ECO:0000313" key="2">
    <source>
        <dbReference type="EMBL" id="CAB4200702.1"/>
    </source>
</evidence>
<sequence>MQVQLLTDCENPEPLFASPLWCAEIKEDGDWRRVVKSGNEVFGLTREGNRVALGGETVALAMLSPFDFVLDGEQMSGGRFVAFDIFGLMGSPVLSDNSARRDILCDVWKGEVVERVIGEEAKRELCARVKAKGGEGIVFKRVDAPYIEGRTAYCVRYKNYEQDVFEVSAVNIAKCSVEVSRHGKSYGGVPVQSLARLPKVGDKILVKYERVTEKGKLLRAVLAK</sequence>
<accession>A0A6J7XMV1</accession>
<gene>
    <name evidence="2" type="ORF">UFOVP1354_59</name>
    <name evidence="3" type="ORF">UFOVP1547_59</name>
    <name evidence="1" type="ORF">UFOVP930_7</name>
</gene>
<dbReference type="EMBL" id="LR796873">
    <property type="protein sequence ID" value="CAB4171626.1"/>
    <property type="molecule type" value="Genomic_DNA"/>
</dbReference>
<reference evidence="3" key="1">
    <citation type="submission" date="2020-05" db="EMBL/GenBank/DDBJ databases">
        <authorList>
            <person name="Chiriac C."/>
            <person name="Salcher M."/>
            <person name="Ghai R."/>
            <person name="Kavagutti S V."/>
        </authorList>
    </citation>
    <scope>NUCLEOTIDE SEQUENCE</scope>
</reference>
<dbReference type="SUPFAM" id="SSF56091">
    <property type="entry name" value="DNA ligase/mRNA capping enzyme, catalytic domain"/>
    <property type="match status" value="1"/>
</dbReference>
<evidence type="ECO:0000313" key="1">
    <source>
        <dbReference type="EMBL" id="CAB4171626.1"/>
    </source>
</evidence>